<organism evidence="1">
    <name type="scientific">uncultured Caudovirales phage</name>
    <dbReference type="NCBI Taxonomy" id="2100421"/>
    <lineage>
        <taxon>Viruses</taxon>
        <taxon>Duplodnaviria</taxon>
        <taxon>Heunggongvirae</taxon>
        <taxon>Uroviricota</taxon>
        <taxon>Caudoviricetes</taxon>
        <taxon>Peduoviridae</taxon>
        <taxon>Maltschvirus</taxon>
        <taxon>Maltschvirus maltsch</taxon>
    </lineage>
</organism>
<proteinExistence type="predicted"/>
<accession>A0A6J5MK15</accession>
<protein>
    <submittedName>
        <fullName evidence="1">Uncharacterized protein</fullName>
    </submittedName>
</protein>
<sequence length="103" mass="11919">MGFLFDTKRVKKRFIVMKIFDPTDTIHTLKIIPRDYVTTATMVLRNELRQTETTHALTCTNTGGYLTATFTQVMTEGQNFEFEVYDSFNNLLYRGKAYATTTI</sequence>
<reference evidence="1" key="1">
    <citation type="submission" date="2020-04" db="EMBL/GenBank/DDBJ databases">
        <authorList>
            <person name="Chiriac C."/>
            <person name="Salcher M."/>
            <person name="Ghai R."/>
            <person name="Kavagutti S V."/>
        </authorList>
    </citation>
    <scope>NUCLEOTIDE SEQUENCE</scope>
</reference>
<evidence type="ECO:0000313" key="1">
    <source>
        <dbReference type="EMBL" id="CAB4147094.1"/>
    </source>
</evidence>
<dbReference type="EMBL" id="LR796480">
    <property type="protein sequence ID" value="CAB4147094.1"/>
    <property type="molecule type" value="Genomic_DNA"/>
</dbReference>
<name>A0A6J5MK15_9CAUD</name>
<gene>
    <name evidence="1" type="ORF">UFOVP516_12</name>
</gene>